<name>A0AA86S000_9FABA</name>
<accession>A0AA86S000</accession>
<keyword evidence="2" id="KW-1185">Reference proteome</keyword>
<protein>
    <submittedName>
        <fullName evidence="1">Uncharacterized protein</fullName>
    </submittedName>
</protein>
<organism evidence="1 2">
    <name type="scientific">Sphenostylis stenocarpa</name>
    <dbReference type="NCBI Taxonomy" id="92480"/>
    <lineage>
        <taxon>Eukaryota</taxon>
        <taxon>Viridiplantae</taxon>
        <taxon>Streptophyta</taxon>
        <taxon>Embryophyta</taxon>
        <taxon>Tracheophyta</taxon>
        <taxon>Spermatophyta</taxon>
        <taxon>Magnoliopsida</taxon>
        <taxon>eudicotyledons</taxon>
        <taxon>Gunneridae</taxon>
        <taxon>Pentapetalae</taxon>
        <taxon>rosids</taxon>
        <taxon>fabids</taxon>
        <taxon>Fabales</taxon>
        <taxon>Fabaceae</taxon>
        <taxon>Papilionoideae</taxon>
        <taxon>50 kb inversion clade</taxon>
        <taxon>NPAAA clade</taxon>
        <taxon>indigoferoid/millettioid clade</taxon>
        <taxon>Phaseoleae</taxon>
        <taxon>Sphenostylis</taxon>
    </lineage>
</organism>
<proteinExistence type="predicted"/>
<dbReference type="Proteomes" id="UP001189624">
    <property type="component" value="Chromosome 1"/>
</dbReference>
<dbReference type="EMBL" id="OY731398">
    <property type="protein sequence ID" value="CAJ1809738.1"/>
    <property type="molecule type" value="Genomic_DNA"/>
</dbReference>
<gene>
    <name evidence="1" type="ORF">AYBTSS11_LOCUS862</name>
</gene>
<sequence length="59" mass="6675">MALSSSQKEWHHARRAATGANCSRATHLAVMVWYMTQCPVYPPQKKKFICWAHLGSIST</sequence>
<reference evidence="1" key="1">
    <citation type="submission" date="2023-10" db="EMBL/GenBank/DDBJ databases">
        <authorList>
            <person name="Domelevo Entfellner J.-B."/>
        </authorList>
    </citation>
    <scope>NUCLEOTIDE SEQUENCE</scope>
</reference>
<dbReference type="AlphaFoldDB" id="A0AA86S000"/>
<dbReference type="Gramene" id="rna-AYBTSS11_LOCUS862">
    <property type="protein sequence ID" value="CAJ1809738.1"/>
    <property type="gene ID" value="gene-AYBTSS11_LOCUS862"/>
</dbReference>
<evidence type="ECO:0000313" key="2">
    <source>
        <dbReference type="Proteomes" id="UP001189624"/>
    </source>
</evidence>
<evidence type="ECO:0000313" key="1">
    <source>
        <dbReference type="EMBL" id="CAJ1809738.1"/>
    </source>
</evidence>